<gene>
    <name evidence="1" type="primary">AVEN_270580_1</name>
    <name evidence="1" type="ORF">TNCT_542151</name>
</gene>
<protein>
    <submittedName>
        <fullName evidence="1">Uncharacterized protein</fullName>
    </submittedName>
</protein>
<dbReference type="Proteomes" id="UP000887116">
    <property type="component" value="Unassembled WGS sequence"/>
</dbReference>
<accession>A0A8X6KPG3</accession>
<dbReference type="EMBL" id="BMAO01022141">
    <property type="protein sequence ID" value="GFQ79821.1"/>
    <property type="molecule type" value="Genomic_DNA"/>
</dbReference>
<comment type="caution">
    <text evidence="1">The sequence shown here is derived from an EMBL/GenBank/DDBJ whole genome shotgun (WGS) entry which is preliminary data.</text>
</comment>
<keyword evidence="2" id="KW-1185">Reference proteome</keyword>
<name>A0A8X6KPG3_TRICU</name>
<evidence type="ECO:0000313" key="2">
    <source>
        <dbReference type="Proteomes" id="UP000887116"/>
    </source>
</evidence>
<sequence length="76" mass="8664">MSPTHKWHKSGEKRDVLSSANHISGLEKKDVEALVAFPDLISKDYFGVEEGETSKKNVCRETLYAVPESRLIERKF</sequence>
<dbReference type="OrthoDB" id="10275766at2759"/>
<proteinExistence type="predicted"/>
<dbReference type="AlphaFoldDB" id="A0A8X6KPG3"/>
<organism evidence="1 2">
    <name type="scientific">Trichonephila clavata</name>
    <name type="common">Joro spider</name>
    <name type="synonym">Nephila clavata</name>
    <dbReference type="NCBI Taxonomy" id="2740835"/>
    <lineage>
        <taxon>Eukaryota</taxon>
        <taxon>Metazoa</taxon>
        <taxon>Ecdysozoa</taxon>
        <taxon>Arthropoda</taxon>
        <taxon>Chelicerata</taxon>
        <taxon>Arachnida</taxon>
        <taxon>Araneae</taxon>
        <taxon>Araneomorphae</taxon>
        <taxon>Entelegynae</taxon>
        <taxon>Araneoidea</taxon>
        <taxon>Nephilidae</taxon>
        <taxon>Trichonephila</taxon>
    </lineage>
</organism>
<reference evidence="1" key="1">
    <citation type="submission" date="2020-07" db="EMBL/GenBank/DDBJ databases">
        <title>Multicomponent nature underlies the extraordinary mechanical properties of spider dragline silk.</title>
        <authorList>
            <person name="Kono N."/>
            <person name="Nakamura H."/>
            <person name="Mori M."/>
            <person name="Yoshida Y."/>
            <person name="Ohtoshi R."/>
            <person name="Malay A.D."/>
            <person name="Moran D.A.P."/>
            <person name="Tomita M."/>
            <person name="Numata K."/>
            <person name="Arakawa K."/>
        </authorList>
    </citation>
    <scope>NUCLEOTIDE SEQUENCE</scope>
</reference>
<evidence type="ECO:0000313" key="1">
    <source>
        <dbReference type="EMBL" id="GFQ79821.1"/>
    </source>
</evidence>